<keyword evidence="2 5" id="KW-0812">Transmembrane</keyword>
<evidence type="ECO:0000256" key="1">
    <source>
        <dbReference type="ARBA" id="ARBA00004141"/>
    </source>
</evidence>
<evidence type="ECO:0000256" key="4">
    <source>
        <dbReference type="ARBA" id="ARBA00023136"/>
    </source>
</evidence>
<dbReference type="STRING" id="762903.Pedsa_0946"/>
<reference evidence="6 7" key="1">
    <citation type="journal article" date="2011" name="Stand. Genomic Sci.">
        <title>Complete genome sequence of the gliding, heparinolytic Pedobacter saltans type strain (113).</title>
        <authorList>
            <person name="Liolios K."/>
            <person name="Sikorski J."/>
            <person name="Lu M."/>
            <person name="Nolan M."/>
            <person name="Lapidus A."/>
            <person name="Lucas S."/>
            <person name="Hammon N."/>
            <person name="Deshpande S."/>
            <person name="Cheng J.F."/>
            <person name="Tapia R."/>
            <person name="Han C."/>
            <person name="Goodwin L."/>
            <person name="Pitluck S."/>
            <person name="Huntemann M."/>
            <person name="Ivanova N."/>
            <person name="Pagani I."/>
            <person name="Mavromatis K."/>
            <person name="Ovchinikova G."/>
            <person name="Pati A."/>
            <person name="Chen A."/>
            <person name="Palaniappan K."/>
            <person name="Land M."/>
            <person name="Hauser L."/>
            <person name="Brambilla E.M."/>
            <person name="Kotsyurbenko O."/>
            <person name="Rohde M."/>
            <person name="Tindall B.J."/>
            <person name="Abt B."/>
            <person name="Goker M."/>
            <person name="Detter J.C."/>
            <person name="Woyke T."/>
            <person name="Bristow J."/>
            <person name="Eisen J.A."/>
            <person name="Markowitz V."/>
            <person name="Hugenholtz P."/>
            <person name="Klenk H.P."/>
            <person name="Kyrpides N.C."/>
        </authorList>
    </citation>
    <scope>NUCLEOTIDE SEQUENCE [LARGE SCALE GENOMIC DNA]</scope>
    <source>
        <strain evidence="7">ATCC 51119 / DSM 12145 / JCM 21818 / LMG 10337 / NBRC 100064 / NCIMB 13643</strain>
    </source>
</reference>
<evidence type="ECO:0008006" key="8">
    <source>
        <dbReference type="Google" id="ProtNLM"/>
    </source>
</evidence>
<evidence type="ECO:0000256" key="3">
    <source>
        <dbReference type="ARBA" id="ARBA00022989"/>
    </source>
</evidence>
<proteinExistence type="predicted"/>
<dbReference type="OrthoDB" id="713986at2"/>
<dbReference type="Proteomes" id="UP000000310">
    <property type="component" value="Chromosome"/>
</dbReference>
<evidence type="ECO:0000256" key="5">
    <source>
        <dbReference type="SAM" id="Phobius"/>
    </source>
</evidence>
<dbReference type="InterPro" id="IPR006480">
    <property type="entry name" value="Phage_holin_4_1"/>
</dbReference>
<dbReference type="eggNOG" id="ENOG50345DH">
    <property type="taxonomic scope" value="Bacteria"/>
</dbReference>
<sequence length="178" mass="20144">MKNFFDRLLLSFDYGSFGEFAFSLNPSSKYLHATTTGGILSAIAVIVNRLFGLDEFAFYVLLSGFVIELGSGLIASIIKREPIESFKVTRFSIKAVCYLLLIALPYVFSVNFEAQGKVAATTVFDWLYLFFLCQIVWELLISIVENVAVIVGKDKTHWIKKLQDKLLDLFTSNRDENN</sequence>
<dbReference type="KEGG" id="psn:Pedsa_0946"/>
<organism evidence="6 7">
    <name type="scientific">Pseudopedobacter saltans (strain ATCC 51119 / DSM 12145 / JCM 21818 / CCUG 39354 / LMG 10337 / NBRC 100064 / NCIMB 13643)</name>
    <name type="common">Pedobacter saltans</name>
    <dbReference type="NCBI Taxonomy" id="762903"/>
    <lineage>
        <taxon>Bacteria</taxon>
        <taxon>Pseudomonadati</taxon>
        <taxon>Bacteroidota</taxon>
        <taxon>Sphingobacteriia</taxon>
        <taxon>Sphingobacteriales</taxon>
        <taxon>Sphingobacteriaceae</taxon>
        <taxon>Pseudopedobacter</taxon>
    </lineage>
</organism>
<dbReference type="RefSeq" id="WP_013632018.1">
    <property type="nucleotide sequence ID" value="NC_015177.1"/>
</dbReference>
<dbReference type="HOGENOM" id="CLU_1531573_0_0_10"/>
<gene>
    <name evidence="6" type="ordered locus">Pedsa_0946</name>
</gene>
<dbReference type="Pfam" id="PF05105">
    <property type="entry name" value="Phage_holin_4_1"/>
    <property type="match status" value="1"/>
</dbReference>
<reference evidence="7" key="2">
    <citation type="submission" date="2011-02" db="EMBL/GenBank/DDBJ databases">
        <title>The complete genome of Pedobacter saltans DSM 12145.</title>
        <authorList>
            <consortium name="US DOE Joint Genome Institute (JGI-PGF)"/>
            <person name="Lucas S."/>
            <person name="Copeland A."/>
            <person name="Lapidus A."/>
            <person name="Bruce D."/>
            <person name="Goodwin L."/>
            <person name="Pitluck S."/>
            <person name="Kyrpides N."/>
            <person name="Mavromatis K."/>
            <person name="Pagani I."/>
            <person name="Ivanova N."/>
            <person name="Ovchinnikova G."/>
            <person name="Lu M."/>
            <person name="Detter J.C."/>
            <person name="Han C."/>
            <person name="Land M."/>
            <person name="Hauser L."/>
            <person name="Markowitz V."/>
            <person name="Cheng J.-F."/>
            <person name="Hugenholtz P."/>
            <person name="Woyke T."/>
            <person name="Wu D."/>
            <person name="Tindall B."/>
            <person name="Pomrenke H.G."/>
            <person name="Brambilla E."/>
            <person name="Klenk H.-P."/>
            <person name="Eisen J.A."/>
        </authorList>
    </citation>
    <scope>NUCLEOTIDE SEQUENCE [LARGE SCALE GENOMIC DNA]</scope>
    <source>
        <strain evidence="7">ATCC 51119 / DSM 12145 / JCM 21818 / LMG 10337 / NBRC 100064 / NCIMB 13643</strain>
    </source>
</reference>
<feature type="transmembrane region" description="Helical" evidence="5">
    <location>
        <begin position="128"/>
        <end position="151"/>
    </location>
</feature>
<accession>F0SAE1</accession>
<name>F0SAE1_PSESL</name>
<keyword evidence="7" id="KW-1185">Reference proteome</keyword>
<feature type="transmembrane region" description="Helical" evidence="5">
    <location>
        <begin position="91"/>
        <end position="108"/>
    </location>
</feature>
<protein>
    <recommendedName>
        <fullName evidence="8">Holin</fullName>
    </recommendedName>
</protein>
<feature type="transmembrane region" description="Helical" evidence="5">
    <location>
        <begin position="57"/>
        <end position="79"/>
    </location>
</feature>
<comment type="subcellular location">
    <subcellularLocation>
        <location evidence="1">Membrane</location>
        <topology evidence="1">Multi-pass membrane protein</topology>
    </subcellularLocation>
</comment>
<evidence type="ECO:0000313" key="7">
    <source>
        <dbReference type="Proteomes" id="UP000000310"/>
    </source>
</evidence>
<dbReference type="TCDB" id="1.E.19.6.1">
    <property type="family name" value="the clostridium difficile tcde holin (tcde holin) family"/>
</dbReference>
<dbReference type="AlphaFoldDB" id="F0SAE1"/>
<evidence type="ECO:0000256" key="2">
    <source>
        <dbReference type="ARBA" id="ARBA00022692"/>
    </source>
</evidence>
<feature type="transmembrane region" description="Helical" evidence="5">
    <location>
        <begin position="30"/>
        <end position="51"/>
    </location>
</feature>
<keyword evidence="4 5" id="KW-0472">Membrane</keyword>
<dbReference type="GO" id="GO:0016020">
    <property type="term" value="C:membrane"/>
    <property type="evidence" value="ECO:0007669"/>
    <property type="project" value="UniProtKB-SubCell"/>
</dbReference>
<dbReference type="EMBL" id="CP002545">
    <property type="protein sequence ID" value="ADY51518.1"/>
    <property type="molecule type" value="Genomic_DNA"/>
</dbReference>
<evidence type="ECO:0000313" key="6">
    <source>
        <dbReference type="EMBL" id="ADY51518.1"/>
    </source>
</evidence>
<keyword evidence="3 5" id="KW-1133">Transmembrane helix</keyword>